<dbReference type="OrthoDB" id="5347225at2"/>
<proteinExistence type="predicted"/>
<feature type="compositionally biased region" description="Low complexity" evidence="1">
    <location>
        <begin position="210"/>
        <end position="222"/>
    </location>
</feature>
<evidence type="ECO:0008006" key="5">
    <source>
        <dbReference type="Google" id="ProtNLM"/>
    </source>
</evidence>
<dbReference type="HOGENOM" id="CLU_081543_0_0_7"/>
<comment type="caution">
    <text evidence="3">The sequence shown here is derived from an EMBL/GenBank/DDBJ whole genome shotgun (WGS) entry which is preliminary data.</text>
</comment>
<feature type="compositionally biased region" description="Polar residues" evidence="1">
    <location>
        <begin position="273"/>
        <end position="284"/>
    </location>
</feature>
<protein>
    <recommendedName>
        <fullName evidence="5">Transglycosylase SLT domain-containing protein</fullName>
    </recommendedName>
</protein>
<evidence type="ECO:0000313" key="4">
    <source>
        <dbReference type="Proteomes" id="UP000018688"/>
    </source>
</evidence>
<dbReference type="PATRIC" id="fig|1357399.3.peg.741"/>
<accession>V8CK53</accession>
<keyword evidence="4" id="KW-1185">Reference proteome</keyword>
<name>V8CK53_9HELI</name>
<sequence>MRFLSIAMALCCMWALMQAAPSARFPQVECANPNRFTKAQRDHIIYAYNFGAPKGMGYTMAAIAWQESCAGAYMINFSDPSAGLYHAHIPVVLKYYSSYSDTPFTRNVMGQLLIDDRRFASQVALDSLMYWHRYHRGNYKNIIKSYNKGFKWQKDRASNKLAESYYLSISKKVRALESYIPKYSRVKNQSVLIELHDKNKSAATINSRIQSATPPAKSTPATPKQPAPKPTQKPKPSQETKSQAQKPAPSTKSPSPAKKGAQDDFVDLPLEGGSSTQGSASNYDANFEDFTLIFEGH</sequence>
<keyword evidence="2" id="KW-0732">Signal</keyword>
<organism evidence="3 4">
    <name type="scientific">Helicobacter canis NCTC 12740</name>
    <dbReference type="NCBI Taxonomy" id="1357399"/>
    <lineage>
        <taxon>Bacteria</taxon>
        <taxon>Pseudomonadati</taxon>
        <taxon>Campylobacterota</taxon>
        <taxon>Epsilonproteobacteria</taxon>
        <taxon>Campylobacterales</taxon>
        <taxon>Helicobacteraceae</taxon>
        <taxon>Helicobacter</taxon>
    </lineage>
</organism>
<gene>
    <name evidence="3" type="ORF">HMPREF2087_00705</name>
</gene>
<feature type="compositionally biased region" description="Pro residues" evidence="1">
    <location>
        <begin position="223"/>
        <end position="233"/>
    </location>
</feature>
<evidence type="ECO:0000256" key="1">
    <source>
        <dbReference type="SAM" id="MobiDB-lite"/>
    </source>
</evidence>
<reference evidence="3 4" key="1">
    <citation type="submission" date="2013-10" db="EMBL/GenBank/DDBJ databases">
        <title>The Genome Sequence of Helicobacter canis NCTC 12740.</title>
        <authorList>
            <consortium name="The Broad Institute Genomics Platform"/>
            <person name="Earl A."/>
            <person name="Fox J.G."/>
            <person name="Shen Z."/>
            <person name="Young S.K."/>
            <person name="Zeng Q."/>
            <person name="Gargeya S."/>
            <person name="Fitzgerald M."/>
            <person name="Abouelleil A."/>
            <person name="Alvarado L."/>
            <person name="Chapman S.B."/>
            <person name="Gainer-Dewar J."/>
            <person name="Goldberg J."/>
            <person name="Griggs A."/>
            <person name="Gujja S."/>
            <person name="Hansen M."/>
            <person name="Howarth C."/>
            <person name="Imamovic A."/>
            <person name="Ireland A."/>
            <person name="Larimer J."/>
            <person name="McCowan C."/>
            <person name="Murphy C."/>
            <person name="Pearson M."/>
            <person name="Poon T.W."/>
            <person name="Priest M."/>
            <person name="Roberts A."/>
            <person name="Saif S."/>
            <person name="Shea T."/>
            <person name="Sykes S."/>
            <person name="Wortman J."/>
            <person name="Nusbaum C."/>
            <person name="Birren B."/>
        </authorList>
    </citation>
    <scope>NUCLEOTIDE SEQUENCE [LARGE SCALE GENOMIC DNA]</scope>
    <source>
        <strain evidence="3 4">NCTC 12740</strain>
    </source>
</reference>
<dbReference type="STRING" id="1357399.HMPREF2087_00705"/>
<dbReference type="Proteomes" id="UP000018688">
    <property type="component" value="Unassembled WGS sequence"/>
</dbReference>
<feature type="region of interest" description="Disordered" evidence="1">
    <location>
        <begin position="209"/>
        <end position="297"/>
    </location>
</feature>
<feature type="compositionally biased region" description="Low complexity" evidence="1">
    <location>
        <begin position="244"/>
        <end position="259"/>
    </location>
</feature>
<feature type="signal peptide" evidence="2">
    <location>
        <begin position="1"/>
        <end position="19"/>
    </location>
</feature>
<feature type="chain" id="PRO_5004767661" description="Transglycosylase SLT domain-containing protein" evidence="2">
    <location>
        <begin position="20"/>
        <end position="297"/>
    </location>
</feature>
<dbReference type="RefSeq" id="WP_023929630.1">
    <property type="nucleotide sequence ID" value="NZ_KI669458.1"/>
</dbReference>
<dbReference type="EMBL" id="AZJJ01000001">
    <property type="protein sequence ID" value="ETD27783.1"/>
    <property type="molecule type" value="Genomic_DNA"/>
</dbReference>
<evidence type="ECO:0000256" key="2">
    <source>
        <dbReference type="SAM" id="SignalP"/>
    </source>
</evidence>
<dbReference type="AlphaFoldDB" id="V8CK53"/>
<evidence type="ECO:0000313" key="3">
    <source>
        <dbReference type="EMBL" id="ETD27783.1"/>
    </source>
</evidence>